<feature type="transmembrane region" description="Helical" evidence="11">
    <location>
        <begin position="369"/>
        <end position="390"/>
    </location>
</feature>
<keyword evidence="4 11" id="KW-0812">Transmembrane</keyword>
<evidence type="ECO:0000256" key="7">
    <source>
        <dbReference type="ARBA" id="ARBA00022989"/>
    </source>
</evidence>
<dbReference type="GO" id="GO:0016020">
    <property type="term" value="C:membrane"/>
    <property type="evidence" value="ECO:0007669"/>
    <property type="project" value="UniProtKB-SubCell"/>
</dbReference>
<dbReference type="InterPro" id="IPR036259">
    <property type="entry name" value="MFS_trans_sf"/>
</dbReference>
<dbReference type="InterPro" id="IPR000109">
    <property type="entry name" value="POT_fam"/>
</dbReference>
<feature type="transmembrane region" description="Helical" evidence="11">
    <location>
        <begin position="106"/>
        <end position="128"/>
    </location>
</feature>
<dbReference type="PANTHER" id="PTHR11654">
    <property type="entry name" value="OLIGOPEPTIDE TRANSPORTER-RELATED"/>
    <property type="match status" value="1"/>
</dbReference>
<feature type="region of interest" description="Disordered" evidence="10">
    <location>
        <begin position="1"/>
        <end position="31"/>
    </location>
</feature>
<organism evidence="12">
    <name type="scientific">Dermatophagoides farinae</name>
    <name type="common">American house dust mite</name>
    <dbReference type="NCBI Taxonomy" id="6954"/>
    <lineage>
        <taxon>Eukaryota</taxon>
        <taxon>Metazoa</taxon>
        <taxon>Ecdysozoa</taxon>
        <taxon>Arthropoda</taxon>
        <taxon>Chelicerata</taxon>
        <taxon>Arachnida</taxon>
        <taxon>Acari</taxon>
        <taxon>Acariformes</taxon>
        <taxon>Sarcoptiformes</taxon>
        <taxon>Astigmata</taxon>
        <taxon>Psoroptidia</taxon>
        <taxon>Analgoidea</taxon>
        <taxon>Pyroglyphidae</taxon>
        <taxon>Dermatophagoidinae</taxon>
        <taxon>Dermatophagoides</taxon>
    </lineage>
</organism>
<feature type="transmembrane region" description="Helical" evidence="11">
    <location>
        <begin position="79"/>
        <end position="99"/>
    </location>
</feature>
<feature type="compositionally biased region" description="Basic and acidic residues" evidence="10">
    <location>
        <begin position="13"/>
        <end position="29"/>
    </location>
</feature>
<protein>
    <recommendedName>
        <fullName evidence="9">Oligopeptide transporter 1</fullName>
    </recommendedName>
</protein>
<feature type="transmembrane region" description="Helical" evidence="11">
    <location>
        <begin position="169"/>
        <end position="190"/>
    </location>
</feature>
<evidence type="ECO:0000256" key="2">
    <source>
        <dbReference type="ARBA" id="ARBA00005982"/>
    </source>
</evidence>
<feature type="compositionally biased region" description="Polar residues" evidence="10">
    <location>
        <begin position="1"/>
        <end position="12"/>
    </location>
</feature>
<evidence type="ECO:0000256" key="4">
    <source>
        <dbReference type="ARBA" id="ARBA00022692"/>
    </source>
</evidence>
<dbReference type="SUPFAM" id="SSF103473">
    <property type="entry name" value="MFS general substrate transporter"/>
    <property type="match status" value="1"/>
</dbReference>
<dbReference type="InterPro" id="IPR018456">
    <property type="entry name" value="PTR2_symporter_CS"/>
</dbReference>
<keyword evidence="7 11" id="KW-1133">Transmembrane helix</keyword>
<dbReference type="Proteomes" id="UP000828236">
    <property type="component" value="Unassembled WGS sequence"/>
</dbReference>
<proteinExistence type="inferred from homology"/>
<gene>
    <name evidence="12" type="ORF">HUG17_9240</name>
</gene>
<evidence type="ECO:0000256" key="5">
    <source>
        <dbReference type="ARBA" id="ARBA00022856"/>
    </source>
</evidence>
<feature type="transmembrane region" description="Helical" evidence="11">
    <location>
        <begin position="134"/>
        <end position="157"/>
    </location>
</feature>
<comment type="caution">
    <text evidence="12">The sequence shown here is derived from an EMBL/GenBank/DDBJ whole genome shotgun (WGS) entry which is preliminary data.</text>
</comment>
<comment type="subcellular location">
    <subcellularLocation>
        <location evidence="1">Membrane</location>
        <topology evidence="1">Multi-pass membrane protein</topology>
    </subcellularLocation>
</comment>
<name>A0A9D4NUS3_DERFA</name>
<keyword evidence="5" id="KW-0571">Peptide transport</keyword>
<dbReference type="Pfam" id="PF00854">
    <property type="entry name" value="PTR2"/>
    <property type="match status" value="2"/>
</dbReference>
<evidence type="ECO:0000256" key="11">
    <source>
        <dbReference type="SAM" id="Phobius"/>
    </source>
</evidence>
<evidence type="ECO:0000256" key="1">
    <source>
        <dbReference type="ARBA" id="ARBA00004141"/>
    </source>
</evidence>
<keyword evidence="3" id="KW-0813">Transport</keyword>
<comment type="similarity">
    <text evidence="2">Belongs to the major facilitator superfamily. Proton-dependent oligopeptide transporter (POT/PTR) (TC 2.A.17) family.</text>
</comment>
<feature type="transmembrane region" description="Helical" evidence="11">
    <location>
        <begin position="336"/>
        <end position="357"/>
    </location>
</feature>
<feature type="transmembrane region" description="Helical" evidence="11">
    <location>
        <begin position="648"/>
        <end position="668"/>
    </location>
</feature>
<feature type="transmembrane region" description="Helical" evidence="11">
    <location>
        <begin position="288"/>
        <end position="306"/>
    </location>
</feature>
<evidence type="ECO:0000256" key="10">
    <source>
        <dbReference type="SAM" id="MobiDB-lite"/>
    </source>
</evidence>
<feature type="transmembrane region" description="Helical" evidence="11">
    <location>
        <begin position="616"/>
        <end position="636"/>
    </location>
</feature>
<dbReference type="AlphaFoldDB" id="A0A9D4NUS3"/>
<feature type="transmembrane region" description="Helical" evidence="11">
    <location>
        <begin position="680"/>
        <end position="702"/>
    </location>
</feature>
<keyword evidence="6" id="KW-0653">Protein transport</keyword>
<evidence type="ECO:0000256" key="6">
    <source>
        <dbReference type="ARBA" id="ARBA00022927"/>
    </source>
</evidence>
<sequence>MDKNNNEISMSSMKKDPNEYSDDHHDVVKKPTKPLPYPKSVIFIIGNEFCERFSFYGMRTILILYLMNRLSYEENAATMAFHLFAMACYFTPLAGAILADTILGKYWTILIISCIYVAGSVVIALSSISGSNPLTLIGLALIAIGTGGIKPCVAAFGGDQFIRGQEQQLQRFFSFFYIAINSGSLISTFLTPILREDVGCMGRSDCYPLAFGIPAILMIGALVLFVVGRFWTGYRVVPRQKQNIIITVCKCVYHALMGKFSPSTLKREHWLDHADLHYDRHTILEVKTLMRILFLYISLPIFWALFDQQSSRWTLQAIRLNGDFGFYTIKPDQIQVINPILIISFIPIFQNIIYPIFDRIGLNKPLRRMVVGGLFASLSFTACGILQTQIEQKLPPIMDSGTNHLMLIQNNSHHHIDSMNMSIFNELDSRIKFNQDSLKIYTSIERTTLMDTFIVPNDLNISLKDDQTLVIYCDNQDNGEQSTQQSMPLIFVLDDNVLSKPHGSGAQMFTIFNLNNFNNETFSSTDTNDNVVIDTIFQQNSNTTNVNTIGILKPFEVEVKGKSSYMNVGHAQTEYKLDQGATYIQLITGDMTKVDKINFKLIQLIDGNNISVLWQLFQYMLITAAEIMFSVTGLEFSYSQAPKSMKSVIQAAWLLNVTIGNLLVAIIADVKLFPKQSMEFFFFAILMLIDIGIFATQAYFYVPYKGRDSTGQHYDSEPYDNDDGRRSRVWSMVSAEGELPKLNPVILDDNEYDHNATWTSRTSRTRI</sequence>
<evidence type="ECO:0000256" key="8">
    <source>
        <dbReference type="ARBA" id="ARBA00023136"/>
    </source>
</evidence>
<dbReference type="GO" id="GO:0006857">
    <property type="term" value="P:oligopeptide transport"/>
    <property type="evidence" value="ECO:0007669"/>
    <property type="project" value="InterPro"/>
</dbReference>
<keyword evidence="8 11" id="KW-0472">Membrane</keyword>
<reference evidence="12" key="1">
    <citation type="submission" date="2020-06" db="EMBL/GenBank/DDBJ databases">
        <authorList>
            <person name="Ji K."/>
            <person name="Li J."/>
        </authorList>
    </citation>
    <scope>NUCLEOTIDE SEQUENCE</scope>
    <source>
        <strain evidence="12">JKM2019</strain>
        <tissue evidence="12">Whole body</tissue>
    </source>
</reference>
<feature type="transmembrane region" description="Helical" evidence="11">
    <location>
        <begin position="210"/>
        <end position="231"/>
    </location>
</feature>
<dbReference type="CDD" id="cd17347">
    <property type="entry name" value="MFS_SLC15A1_2_like"/>
    <property type="match status" value="1"/>
</dbReference>
<dbReference type="FunFam" id="1.20.1250.20:FF:000049">
    <property type="entry name" value="Solute carrier family 15 member 2"/>
    <property type="match status" value="1"/>
</dbReference>
<evidence type="ECO:0000256" key="9">
    <source>
        <dbReference type="ARBA" id="ARBA00078114"/>
    </source>
</evidence>
<evidence type="ECO:0000256" key="3">
    <source>
        <dbReference type="ARBA" id="ARBA00022448"/>
    </source>
</evidence>
<accession>A0A9D4NUS3</accession>
<dbReference type="Gene3D" id="1.20.1250.20">
    <property type="entry name" value="MFS general substrate transporter like domains"/>
    <property type="match status" value="2"/>
</dbReference>
<dbReference type="GO" id="GO:0015031">
    <property type="term" value="P:protein transport"/>
    <property type="evidence" value="ECO:0007669"/>
    <property type="project" value="UniProtKB-KW"/>
</dbReference>
<reference evidence="12" key="2">
    <citation type="journal article" date="2021" name="World Allergy Organ. J.">
        <title>Chromosome-level assembly of Dermatophagoides farinae genome and transcriptome reveals two novel allergens Der f 37 and Der f 39.</title>
        <authorList>
            <person name="Chen J."/>
            <person name="Cai Z."/>
            <person name="Fan D."/>
            <person name="Hu J."/>
            <person name="Hou Y."/>
            <person name="He Y."/>
            <person name="Zhang Z."/>
            <person name="Zhao Z."/>
            <person name="Gao P."/>
            <person name="Hu W."/>
            <person name="Sun J."/>
            <person name="Li J."/>
            <person name="Ji K."/>
        </authorList>
    </citation>
    <scope>NUCLEOTIDE SEQUENCE</scope>
    <source>
        <strain evidence="12">JKM2019</strain>
    </source>
</reference>
<evidence type="ECO:0000313" key="12">
    <source>
        <dbReference type="EMBL" id="KAH7638135.1"/>
    </source>
</evidence>
<dbReference type="EMBL" id="SDOV01000008">
    <property type="protein sequence ID" value="KAH7638135.1"/>
    <property type="molecule type" value="Genomic_DNA"/>
</dbReference>
<dbReference type="GO" id="GO:0022857">
    <property type="term" value="F:transmembrane transporter activity"/>
    <property type="evidence" value="ECO:0007669"/>
    <property type="project" value="InterPro"/>
</dbReference>
<dbReference type="PROSITE" id="PS01022">
    <property type="entry name" value="PTR2_1"/>
    <property type="match status" value="1"/>
</dbReference>